<evidence type="ECO:0000256" key="3">
    <source>
        <dbReference type="ARBA" id="ARBA00022741"/>
    </source>
</evidence>
<dbReference type="InterPro" id="IPR003594">
    <property type="entry name" value="HATPase_dom"/>
</dbReference>
<dbReference type="GO" id="GO:0006355">
    <property type="term" value="P:regulation of DNA-templated transcription"/>
    <property type="evidence" value="ECO:0007669"/>
    <property type="project" value="InterPro"/>
</dbReference>
<dbReference type="GO" id="GO:0016301">
    <property type="term" value="F:kinase activity"/>
    <property type="evidence" value="ECO:0007669"/>
    <property type="project" value="UniProtKB-KW"/>
</dbReference>
<reference evidence="9 10" key="1">
    <citation type="submission" date="2021-06" db="EMBL/GenBank/DDBJ databases">
        <title>Complete genome sequence of the secondary alcohol utilizing methanogen Methanospirillum hungatei strain GP1.</title>
        <authorList>
            <person name="Day L.A."/>
            <person name="Costa K.C."/>
        </authorList>
    </citation>
    <scope>NUCLEOTIDE SEQUENCE [LARGE SCALE GENOMIC DNA]</scope>
    <source>
        <strain evidence="9 10">GP1</strain>
    </source>
</reference>
<keyword evidence="5" id="KW-0067">ATP-binding</keyword>
<dbReference type="InterPro" id="IPR005467">
    <property type="entry name" value="His_kinase_dom"/>
</dbReference>
<feature type="transmembrane region" description="Helical" evidence="7">
    <location>
        <begin position="143"/>
        <end position="164"/>
    </location>
</feature>
<dbReference type="CDD" id="cd00130">
    <property type="entry name" value="PAS"/>
    <property type="match status" value="1"/>
</dbReference>
<dbReference type="InterPro" id="IPR031621">
    <property type="entry name" value="HisKA_7TM"/>
</dbReference>
<dbReference type="GO" id="GO:0000160">
    <property type="term" value="P:phosphorelay signal transduction system"/>
    <property type="evidence" value="ECO:0007669"/>
    <property type="project" value="UniProtKB-KW"/>
</dbReference>
<keyword evidence="4" id="KW-0418">Kinase</keyword>
<feature type="transmembrane region" description="Helical" evidence="7">
    <location>
        <begin position="210"/>
        <end position="227"/>
    </location>
</feature>
<evidence type="ECO:0000313" key="10">
    <source>
        <dbReference type="Proteomes" id="UP000694228"/>
    </source>
</evidence>
<keyword evidence="6" id="KW-0902">Two-component regulatory system</keyword>
<dbReference type="PROSITE" id="PS50109">
    <property type="entry name" value="HIS_KIN"/>
    <property type="match status" value="1"/>
</dbReference>
<evidence type="ECO:0000259" key="8">
    <source>
        <dbReference type="PROSITE" id="PS50109"/>
    </source>
</evidence>
<feature type="transmembrane region" description="Helical" evidence="7">
    <location>
        <begin position="101"/>
        <end position="123"/>
    </location>
</feature>
<keyword evidence="7" id="KW-0812">Transmembrane</keyword>
<evidence type="ECO:0000256" key="5">
    <source>
        <dbReference type="ARBA" id="ARBA00022840"/>
    </source>
</evidence>
<dbReference type="PANTHER" id="PTHR43065:SF10">
    <property type="entry name" value="PEROXIDE STRESS-ACTIVATED HISTIDINE KINASE MAK3"/>
    <property type="match status" value="1"/>
</dbReference>
<feature type="transmembrane region" description="Helical" evidence="7">
    <location>
        <begin position="6"/>
        <end position="27"/>
    </location>
</feature>
<keyword evidence="2" id="KW-0808">Transferase</keyword>
<dbReference type="Proteomes" id="UP000694228">
    <property type="component" value="Chromosome"/>
</dbReference>
<dbReference type="Pfam" id="PF00989">
    <property type="entry name" value="PAS"/>
    <property type="match status" value="1"/>
</dbReference>
<dbReference type="EMBL" id="CP077107">
    <property type="protein sequence ID" value="QXO95629.1"/>
    <property type="molecule type" value="Genomic_DNA"/>
</dbReference>
<gene>
    <name evidence="9" type="ORF">KSK55_04300</name>
</gene>
<dbReference type="NCBIfam" id="TIGR00229">
    <property type="entry name" value="sensory_box"/>
    <property type="match status" value="1"/>
</dbReference>
<feature type="transmembrane region" description="Helical" evidence="7">
    <location>
        <begin position="70"/>
        <end position="89"/>
    </location>
</feature>
<evidence type="ECO:0000256" key="7">
    <source>
        <dbReference type="SAM" id="Phobius"/>
    </source>
</evidence>
<organism evidence="9 10">
    <name type="scientific">Methanospirillum hungatei</name>
    <dbReference type="NCBI Taxonomy" id="2203"/>
    <lineage>
        <taxon>Archaea</taxon>
        <taxon>Methanobacteriati</taxon>
        <taxon>Methanobacteriota</taxon>
        <taxon>Stenosarchaea group</taxon>
        <taxon>Methanomicrobia</taxon>
        <taxon>Methanomicrobiales</taxon>
        <taxon>Methanospirillaceae</taxon>
        <taxon>Methanospirillum</taxon>
    </lineage>
</organism>
<sequence length="590" mass="65942">MDAVSILGSFCILSAIITYGLGVFVYAKNPGSKVNFLFLLVNIGASYWAVGEFLIWHQNSYENVFFWLKASSFWTIVIVLCIHFLLTFADHPLTKSGRFHYLALILYIPAFILAIVNITSEHIFSVDYSPESRYYYLPSFGDPIYICATVYFLIILFWSVYVGFQSRKSAGDDKFKRQASSISTGLLILIGFGSQSVIILPMFGIYIPNLVFIGIVLFSIAISYAILKYGLFVLSPETVATNIIQTMPDGLILTDMNGRVITTNKKATILLSGTWEENPGTFHGTPIPEPAYSTILETIKTKKGISDFEVIPDKNEITTMSVSGSLVTDPYDKPAGMILIIRDITERKFSEKALKLANEKISQLNKLTRHDISNLVTAISGYLEIIKQEKDEETRKKVLNTCIDLIGKVTRHLHFSRDYQNVGIHEPRWQSLNHMISKAIEDINHDEIEITVSLLPADIFADPLSVKVIYNLLENAIRHATGLTHISIISKEQQDGSLLIIIEDNGPGIKPEEKEKIFKQGYGKNTGLGLTLAREILAVTQITITETGTFGIGARFEITIPSGTWRYAHLHSHEGHGPEPFQIIHKGSNP</sequence>
<dbReference type="InterPro" id="IPR000014">
    <property type="entry name" value="PAS"/>
</dbReference>
<keyword evidence="3" id="KW-0547">Nucleotide-binding</keyword>
<keyword evidence="1" id="KW-0597">Phosphoprotein</keyword>
<accession>A0A8F5VMP0</accession>
<feature type="domain" description="Histidine kinase" evidence="8">
    <location>
        <begin position="367"/>
        <end position="564"/>
    </location>
</feature>
<name>A0A8F5VMP0_METHU</name>
<dbReference type="Pfam" id="PF02518">
    <property type="entry name" value="HATPase_c"/>
    <property type="match status" value="1"/>
</dbReference>
<dbReference type="GO" id="GO:0005524">
    <property type="term" value="F:ATP binding"/>
    <property type="evidence" value="ECO:0007669"/>
    <property type="project" value="UniProtKB-KW"/>
</dbReference>
<evidence type="ECO:0000256" key="6">
    <source>
        <dbReference type="ARBA" id="ARBA00023012"/>
    </source>
</evidence>
<dbReference type="AlphaFoldDB" id="A0A8F5VMP0"/>
<dbReference type="SMART" id="SM00387">
    <property type="entry name" value="HATPase_c"/>
    <property type="match status" value="1"/>
</dbReference>
<protein>
    <submittedName>
        <fullName evidence="9">PAS domain S-box protein</fullName>
    </submittedName>
</protein>
<evidence type="ECO:0000256" key="4">
    <source>
        <dbReference type="ARBA" id="ARBA00022777"/>
    </source>
</evidence>
<evidence type="ECO:0000313" key="9">
    <source>
        <dbReference type="EMBL" id="QXO95629.1"/>
    </source>
</evidence>
<keyword evidence="7" id="KW-1133">Transmembrane helix</keyword>
<evidence type="ECO:0000256" key="1">
    <source>
        <dbReference type="ARBA" id="ARBA00022553"/>
    </source>
</evidence>
<proteinExistence type="predicted"/>
<feature type="transmembrane region" description="Helical" evidence="7">
    <location>
        <begin position="185"/>
        <end position="204"/>
    </location>
</feature>
<dbReference type="Pfam" id="PF16927">
    <property type="entry name" value="HisKA_7TM"/>
    <property type="match status" value="1"/>
</dbReference>
<dbReference type="OrthoDB" id="8127at2157"/>
<evidence type="ECO:0000256" key="2">
    <source>
        <dbReference type="ARBA" id="ARBA00022679"/>
    </source>
</evidence>
<feature type="transmembrane region" description="Helical" evidence="7">
    <location>
        <begin position="34"/>
        <end position="50"/>
    </location>
</feature>
<keyword evidence="7" id="KW-0472">Membrane</keyword>
<dbReference type="PANTHER" id="PTHR43065">
    <property type="entry name" value="SENSOR HISTIDINE KINASE"/>
    <property type="match status" value="1"/>
</dbReference>
<dbReference type="InterPro" id="IPR013767">
    <property type="entry name" value="PAS_fold"/>
</dbReference>